<keyword evidence="1" id="KW-0408">Iron</keyword>
<organism evidence="3 4">
    <name type="scientific">Kingdonia uniflora</name>
    <dbReference type="NCBI Taxonomy" id="39325"/>
    <lineage>
        <taxon>Eukaryota</taxon>
        <taxon>Viridiplantae</taxon>
        <taxon>Streptophyta</taxon>
        <taxon>Embryophyta</taxon>
        <taxon>Tracheophyta</taxon>
        <taxon>Spermatophyta</taxon>
        <taxon>Magnoliopsida</taxon>
        <taxon>Ranunculales</taxon>
        <taxon>Circaeasteraceae</taxon>
        <taxon>Kingdonia</taxon>
    </lineage>
</organism>
<name>A0A7J7N3X4_9MAGN</name>
<keyword evidence="1" id="KW-0285">Flavoprotein</keyword>
<keyword evidence="1" id="KW-0830">Ubiquinone</keyword>
<keyword evidence="1" id="KW-0479">Metal-binding</keyword>
<dbReference type="GO" id="GO:0051539">
    <property type="term" value="F:4 iron, 4 sulfur cluster binding"/>
    <property type="evidence" value="ECO:0007669"/>
    <property type="project" value="UniProtKB-UniRule"/>
</dbReference>
<keyword evidence="1" id="KW-0411">Iron-sulfur</keyword>
<comment type="caution">
    <text evidence="3">The sequence shown here is derived from an EMBL/GenBank/DDBJ whole genome shotgun (WGS) entry which is preliminary data.</text>
</comment>
<dbReference type="Proteomes" id="UP000541444">
    <property type="component" value="Unassembled WGS sequence"/>
</dbReference>
<dbReference type="EMBL" id="JACGCM010001075">
    <property type="protein sequence ID" value="KAF6161899.1"/>
    <property type="molecule type" value="Genomic_DNA"/>
</dbReference>
<dbReference type="PANTHER" id="PTHR10617">
    <property type="entry name" value="ELECTRON TRANSFER FLAVOPROTEIN-UBIQUINONE OXIDOREDUCTASE"/>
    <property type="match status" value="1"/>
</dbReference>
<dbReference type="AlphaFoldDB" id="A0A7J7N3X4"/>
<keyword evidence="4" id="KW-1185">Reference proteome</keyword>
<proteinExistence type="predicted"/>
<keyword evidence="1" id="KW-0274">FAD</keyword>
<sequence length="193" mass="21716">MGKKTPKKVKQPPQGERLKTVEDSVALLMESNKELTASNKLMSKQIEAMMVAVMSIPTKNSMYDFENSGRGMEIEGIRGNKESSSTGMLAAEAAFGVLHEGSSMQTYWDELKKSWIWEELNGARNYRPSFDYGLIPGLALSAMEHYILKGRLPLTLKHGKPDHEATDVRNYLFKCHETNGLNFIHPHIGKLFI</sequence>
<reference evidence="3 4" key="1">
    <citation type="journal article" date="2020" name="IScience">
        <title>Genome Sequencing of the Endangered Kingdonia uniflora (Circaeasteraceae, Ranunculales) Reveals Potential Mechanisms of Evolutionary Specialization.</title>
        <authorList>
            <person name="Sun Y."/>
            <person name="Deng T."/>
            <person name="Zhang A."/>
            <person name="Moore M.J."/>
            <person name="Landis J.B."/>
            <person name="Lin N."/>
            <person name="Zhang H."/>
            <person name="Zhang X."/>
            <person name="Huang J."/>
            <person name="Zhang X."/>
            <person name="Sun H."/>
            <person name="Wang H."/>
        </authorList>
    </citation>
    <scope>NUCLEOTIDE SEQUENCE [LARGE SCALE GENOMIC DNA]</scope>
    <source>
        <strain evidence="3">TB1705</strain>
        <tissue evidence="3">Leaf</tissue>
    </source>
</reference>
<keyword evidence="1" id="KW-0249">Electron transport</keyword>
<evidence type="ECO:0000313" key="4">
    <source>
        <dbReference type="Proteomes" id="UP000541444"/>
    </source>
</evidence>
<dbReference type="Gene3D" id="3.30.9.90">
    <property type="match status" value="1"/>
</dbReference>
<dbReference type="EC" id="1.5.5.1" evidence="1"/>
<dbReference type="PANTHER" id="PTHR10617:SF107">
    <property type="entry name" value="ELECTRON TRANSFER FLAVOPROTEIN-UBIQUINONE OXIDOREDUCTASE, MITOCHONDRIAL"/>
    <property type="match status" value="1"/>
</dbReference>
<accession>A0A7J7N3X4</accession>
<evidence type="ECO:0000256" key="1">
    <source>
        <dbReference type="RuleBase" id="RU366068"/>
    </source>
</evidence>
<dbReference type="InterPro" id="IPR040156">
    <property type="entry name" value="ETF-QO"/>
</dbReference>
<dbReference type="OrthoDB" id="1720753at2759"/>
<dbReference type="GO" id="GO:0005743">
    <property type="term" value="C:mitochondrial inner membrane"/>
    <property type="evidence" value="ECO:0007669"/>
    <property type="project" value="TreeGrafter"/>
</dbReference>
<comment type="cofactor">
    <cofactor evidence="1">
        <name>[4Fe-4S] cluster</name>
        <dbReference type="ChEBI" id="CHEBI:49883"/>
    </cofactor>
    <text evidence="1">Binds 1 [4Fe-4S] cluster.</text>
</comment>
<comment type="catalytic activity">
    <reaction evidence="1">
        <text>a ubiquinone + reduced [electron-transfer flavoprotein] = a ubiquinol + oxidized [electron-transfer flavoprotein] + H(+)</text>
        <dbReference type="Rhea" id="RHEA:24052"/>
        <dbReference type="Rhea" id="RHEA-COMP:9565"/>
        <dbReference type="Rhea" id="RHEA-COMP:9566"/>
        <dbReference type="Rhea" id="RHEA-COMP:10685"/>
        <dbReference type="Rhea" id="RHEA-COMP:10686"/>
        <dbReference type="ChEBI" id="CHEBI:15378"/>
        <dbReference type="ChEBI" id="CHEBI:16389"/>
        <dbReference type="ChEBI" id="CHEBI:17976"/>
        <dbReference type="ChEBI" id="CHEBI:57692"/>
        <dbReference type="ChEBI" id="CHEBI:58307"/>
        <dbReference type="EC" id="1.5.5.1"/>
    </reaction>
</comment>
<feature type="compositionally biased region" description="Basic residues" evidence="2">
    <location>
        <begin position="1"/>
        <end position="10"/>
    </location>
</feature>
<comment type="function">
    <text evidence="1">Accepts electrons from ETF and reduces ubiquinone.</text>
</comment>
<dbReference type="GO" id="GO:0046872">
    <property type="term" value="F:metal ion binding"/>
    <property type="evidence" value="ECO:0007669"/>
    <property type="project" value="UniProtKB-KW"/>
</dbReference>
<keyword evidence="1" id="KW-0560">Oxidoreductase</keyword>
<evidence type="ECO:0000256" key="2">
    <source>
        <dbReference type="SAM" id="MobiDB-lite"/>
    </source>
</evidence>
<keyword evidence="1" id="KW-0813">Transport</keyword>
<dbReference type="GO" id="GO:0004174">
    <property type="term" value="F:electron-transferring-flavoprotein dehydrogenase activity"/>
    <property type="evidence" value="ECO:0007669"/>
    <property type="project" value="UniProtKB-UniRule"/>
</dbReference>
<comment type="cofactor">
    <cofactor evidence="1">
        <name>FAD</name>
        <dbReference type="ChEBI" id="CHEBI:57692"/>
    </cofactor>
</comment>
<evidence type="ECO:0000313" key="3">
    <source>
        <dbReference type="EMBL" id="KAF6161899.1"/>
    </source>
</evidence>
<protein>
    <recommendedName>
        <fullName evidence="1">Electron transfer flavoprotein-ubiquinone oxidoreductase</fullName>
        <shortName evidence="1">ETF-QO</shortName>
        <ecNumber evidence="1">1.5.5.1</ecNumber>
    </recommendedName>
</protein>
<feature type="region of interest" description="Disordered" evidence="2">
    <location>
        <begin position="1"/>
        <end position="20"/>
    </location>
</feature>
<gene>
    <name evidence="3" type="ORF">GIB67_020997</name>
</gene>